<feature type="domain" description="SLH" evidence="2">
    <location>
        <begin position="97"/>
        <end position="160"/>
    </location>
</feature>
<dbReference type="PROSITE" id="PS51272">
    <property type="entry name" value="SLH"/>
    <property type="match status" value="2"/>
</dbReference>
<proteinExistence type="predicted"/>
<dbReference type="RefSeq" id="WP_079413433.1">
    <property type="nucleotide sequence ID" value="NZ_MBTG01000012.1"/>
</dbReference>
<organism evidence="3 4">
    <name type="scientific">Paenibacillus ferrarius</name>
    <dbReference type="NCBI Taxonomy" id="1469647"/>
    <lineage>
        <taxon>Bacteria</taxon>
        <taxon>Bacillati</taxon>
        <taxon>Bacillota</taxon>
        <taxon>Bacilli</taxon>
        <taxon>Bacillales</taxon>
        <taxon>Paenibacillaceae</taxon>
        <taxon>Paenibacillus</taxon>
    </lineage>
</organism>
<keyword evidence="1" id="KW-0732">Signal</keyword>
<dbReference type="InterPro" id="IPR001119">
    <property type="entry name" value="SLH_dom"/>
</dbReference>
<evidence type="ECO:0000313" key="3">
    <source>
        <dbReference type="EMBL" id="OPH57820.1"/>
    </source>
</evidence>
<dbReference type="EMBL" id="MBTG01000012">
    <property type="protein sequence ID" value="OPH57820.1"/>
    <property type="molecule type" value="Genomic_DNA"/>
</dbReference>
<evidence type="ECO:0000259" key="2">
    <source>
        <dbReference type="PROSITE" id="PS51272"/>
    </source>
</evidence>
<evidence type="ECO:0000313" key="4">
    <source>
        <dbReference type="Proteomes" id="UP000190626"/>
    </source>
</evidence>
<name>A0A1V4HKN7_9BACL</name>
<dbReference type="Proteomes" id="UP000190626">
    <property type="component" value="Unassembled WGS sequence"/>
</dbReference>
<accession>A0A1V4HKN7</accession>
<dbReference type="STRING" id="1469647.BC351_04810"/>
<gene>
    <name evidence="3" type="ORF">BC351_04810</name>
</gene>
<sequence>MKKSLSVIMSTTMALTLFSSAALGAAAPKTSADFSDLNQLDSATKAKFDAMIAAGIFDGVSDGLFGLHDKMNRAQFAKVAALIFGLKVDSSLKVSSFSDVSSTDPANGYALPYIEALKAANLTDGFGPGTYNPAGEVTKEQLAAFLIRGLNKDAEAKGNAGVNDSTVSNWAKGYAALAIQLNLLGNLADGTFGGIAPATRDLLVTSSYAAKQQFVPGQHAEIHVDEMKAYTLPGGSQAQVKSMLQEKTTDGWKIGTVVKLTNSSSSTIRIPDYELRVKTADGTDYTLVPSASNAHSILPQSDVTLSYMADINVKSDVNLTDILWIDVNDKVYPKQETLLADSPVDSIVWRGKDAVIKDSALLGNWGATFALPGVTSSLKYSATSMSKQFTGQSPTYIVQVKVQNSGSYAETIPDFTLSGKSEGQSFIGKRIEESPISLNAGEQKYIHFAITTDTNTQLNAFYVLTPESFLKQGQTTPIQYYTGRIGFGLPANGGTDTSTVPAGGNYTFGTPMVFEQGNEFINPNLAVSLEELHVTNNEETGNKTGLAKFKLVNKSDKPIPVPAIAADLTGKDGYTYTGNRQTMGTSDIAPGTGVVVSYGYTIPSTDQSDQYKLNVQGVLSGAGQGQPTNGSSTYKSTIASYNVSSQTDNDHNNVSLYPFKLNIKSWTLSQLASPTLSYTYKLNLDMDITRDSEVIVDNNFSKLKFELVDGSGSSLGSSSFPFTGTNRLVSGNQSLSFNNLTQSQIQNNVSIKVYETVNTPNGEVDRFIAELK</sequence>
<dbReference type="Pfam" id="PF00395">
    <property type="entry name" value="SLH"/>
    <property type="match status" value="2"/>
</dbReference>
<keyword evidence="4" id="KW-1185">Reference proteome</keyword>
<dbReference type="AlphaFoldDB" id="A0A1V4HKN7"/>
<comment type="caution">
    <text evidence="3">The sequence shown here is derived from an EMBL/GenBank/DDBJ whole genome shotgun (WGS) entry which is preliminary data.</text>
</comment>
<protein>
    <recommendedName>
        <fullName evidence="2">SLH domain-containing protein</fullName>
    </recommendedName>
</protein>
<feature type="signal peptide" evidence="1">
    <location>
        <begin position="1"/>
        <end position="21"/>
    </location>
</feature>
<feature type="chain" id="PRO_5038895133" description="SLH domain-containing protein" evidence="1">
    <location>
        <begin position="22"/>
        <end position="772"/>
    </location>
</feature>
<evidence type="ECO:0000256" key="1">
    <source>
        <dbReference type="SAM" id="SignalP"/>
    </source>
</evidence>
<reference evidence="4" key="1">
    <citation type="submission" date="2016-07" db="EMBL/GenBank/DDBJ databases">
        <authorList>
            <person name="Florea S."/>
            <person name="Webb J.S."/>
            <person name="Jaromczyk J."/>
            <person name="Schardl C.L."/>
        </authorList>
    </citation>
    <scope>NUCLEOTIDE SEQUENCE [LARGE SCALE GENOMIC DNA]</scope>
    <source>
        <strain evidence="4">CY1</strain>
    </source>
</reference>
<feature type="domain" description="SLH" evidence="2">
    <location>
        <begin position="30"/>
        <end position="94"/>
    </location>
</feature>
<dbReference type="OrthoDB" id="2545931at2"/>